<dbReference type="GeneID" id="99773998"/>
<reference evidence="2 3" key="1">
    <citation type="submission" date="2017-03" db="EMBL/GenBank/DDBJ databases">
        <authorList>
            <person name="Afonso C.L."/>
            <person name="Miller P.J."/>
            <person name="Scott M.A."/>
            <person name="Spackman E."/>
            <person name="Goraichik I."/>
            <person name="Dimitrov K.M."/>
            <person name="Suarez D.L."/>
            <person name="Swayne D.E."/>
        </authorList>
    </citation>
    <scope>NUCLEOTIDE SEQUENCE [LARGE SCALE GENOMIC DNA]</scope>
    <source>
        <strain evidence="2 3">CIP 102111</strain>
    </source>
</reference>
<dbReference type="Proteomes" id="UP000234333">
    <property type="component" value="Unassembled WGS sequence"/>
</dbReference>
<evidence type="ECO:0000256" key="1">
    <source>
        <dbReference type="SAM" id="MobiDB-lite"/>
    </source>
</evidence>
<dbReference type="RefSeq" id="WP_101623539.1">
    <property type="nucleotide sequence ID" value="NZ_FXZC01000001.1"/>
</dbReference>
<evidence type="ECO:0000313" key="3">
    <source>
        <dbReference type="Proteomes" id="UP000234333"/>
    </source>
</evidence>
<sequence>MRILFQGAGAIGIAGAALFGDRHETVVVTRTPLERPQAVYPLRVGWFDELAHDGASGVDAALDAASTRRVTITDWAGIEEAGGFRLKPGRNDGVANGGAGRGPGGSRIDDGDPDSEATARRGAGVSITEARRHWQRGRSRRARDRRIQDSWDLVVLTTRPGDLDEDVAAAIRAVAPRWVAITSQVDGDLEVARSLFPGAEVVVFGPAFLSERTTSHTVRYWTPLGATAFFVAGSAETVRRLTRALGSLVLPVPLEALLVPPAVFMPFVAELSIDGGEWDELLTHLRRPSDAAAEAVRAVTGVPVPILPAVARAVLELAERASPIPMREYAGRHFARHGGQTLAMLDGWIARATEHAALTEIVEQLRTKADRY</sequence>
<feature type="compositionally biased region" description="Gly residues" evidence="1">
    <location>
        <begin position="95"/>
        <end position="105"/>
    </location>
</feature>
<accession>A0A2H1HUH1</accession>
<proteinExistence type="predicted"/>
<protein>
    <submittedName>
        <fullName evidence="2">Uncharacterized protein</fullName>
    </submittedName>
</protein>
<dbReference type="EMBL" id="FXZC01000001">
    <property type="protein sequence ID" value="SMX66554.1"/>
    <property type="molecule type" value="Genomic_DNA"/>
</dbReference>
<name>A0A2H1HUH1_9MICO</name>
<gene>
    <name evidence="2" type="ORF">BC102111_00590</name>
</gene>
<organism evidence="2 3">
    <name type="scientific">Brevibacterium casei CIP 102111</name>
    <dbReference type="NCBI Taxonomy" id="1255625"/>
    <lineage>
        <taxon>Bacteria</taxon>
        <taxon>Bacillati</taxon>
        <taxon>Actinomycetota</taxon>
        <taxon>Actinomycetes</taxon>
        <taxon>Micrococcales</taxon>
        <taxon>Brevibacteriaceae</taxon>
        <taxon>Brevibacterium</taxon>
    </lineage>
</organism>
<dbReference type="AlphaFoldDB" id="A0A2H1HUH1"/>
<feature type="region of interest" description="Disordered" evidence="1">
    <location>
        <begin position="86"/>
        <end position="124"/>
    </location>
</feature>
<evidence type="ECO:0000313" key="2">
    <source>
        <dbReference type="EMBL" id="SMX66554.1"/>
    </source>
</evidence>